<dbReference type="Proteomes" id="UP000326582">
    <property type="component" value="Chromosome 1"/>
</dbReference>
<proteinExistence type="predicted"/>
<sequence length="683" mass="77677">MNVPLLLKVRSGQNAVFSKCSSNTISFNNKQYEFSAIYEDEIPDNALQKLTSTSSALVLIGPTGSGKTTTLRSILEHKANTPNDILFTACEVKENRMLNDLLDNGSKKKYLSSIPIETQLKKQTLNQSTIQKVFEDRETAATDANSASSRSCLIVSLHEDSHTTTIVDMMGNEKFHSTTNSFANTNISSITQLLLSKTTIRSSNLVTNIIFNRPQQTEVKFLLHLHQGGCPKLIKSALLNIADVLKVFRMSPAKKSLKCETDKTRNVPNYAMPTVSSLSPVKQPFKVSKPLKPSRVDVKIRQHAKDVYALTPLNLNSNSTFNTRTVKQIKNKSITQSLYEVEIKRLESSNLELEMKRNQLLNELVDYRRKMHDSVGELKSEMSFIKNEKVHHLKEILLGVKTQAEKLVSENNSLKDELARTNEMLELSQITSSKQLKNLETELSSKDVILRELKSSYTSKMEELESEIFNLKQTLNENQEIICAKDTSINSLQIEVIENGRKLKELETAKKESDSFLEELQDDRGRFVKKLAGLETKISHLQDTLVEKSNIISGHNSHVQSIEGLLAKTREAKGELRKQSKKLSQTLDEMMHENKDLAKKHSDLMSYNKYIVQKYSGALQENEKLKEQYEQAAAKIREENRELRELQDSYGILREQLCRSKKELVWKNVLRNSKCFLCLNQTK</sequence>
<accession>A0ACD0WER4</accession>
<gene>
    <name evidence="1" type="ORF">EJF14_11166</name>
</gene>
<keyword evidence="2" id="KW-1185">Reference proteome</keyword>
<dbReference type="EMBL" id="CP038484">
    <property type="protein sequence ID" value="QFZ26039.1"/>
    <property type="molecule type" value="Genomic_DNA"/>
</dbReference>
<organism evidence="1 2">
    <name type="scientific">Clavispora lusitaniae</name>
    <name type="common">Candida lusitaniae</name>
    <dbReference type="NCBI Taxonomy" id="36911"/>
    <lineage>
        <taxon>Eukaryota</taxon>
        <taxon>Fungi</taxon>
        <taxon>Dikarya</taxon>
        <taxon>Ascomycota</taxon>
        <taxon>Saccharomycotina</taxon>
        <taxon>Pichiomycetes</taxon>
        <taxon>Metschnikowiaceae</taxon>
        <taxon>Clavispora</taxon>
    </lineage>
</organism>
<evidence type="ECO:0000313" key="1">
    <source>
        <dbReference type="EMBL" id="QFZ26039.1"/>
    </source>
</evidence>
<protein>
    <submittedName>
        <fullName evidence="1">Uncharacterized protein</fullName>
    </submittedName>
</protein>
<evidence type="ECO:0000313" key="2">
    <source>
        <dbReference type="Proteomes" id="UP000326582"/>
    </source>
</evidence>
<name>A0ACD0WER4_CLALS</name>
<reference evidence="2" key="1">
    <citation type="journal article" date="2019" name="MBio">
        <title>Comparative genomics for the elucidation of multidrug resistance (MDR) in Candida lusitaniae.</title>
        <authorList>
            <person name="Kannan A."/>
            <person name="Asner S.A."/>
            <person name="Trachsel E."/>
            <person name="Kelly S."/>
            <person name="Parker J."/>
            <person name="Sanglard D."/>
        </authorList>
    </citation>
    <scope>NUCLEOTIDE SEQUENCE [LARGE SCALE GENOMIC DNA]</scope>
    <source>
        <strain evidence="2">P1</strain>
    </source>
</reference>